<keyword evidence="2" id="KW-1133">Transmembrane helix</keyword>
<accession>A0A8X7UBL1</accession>
<protein>
    <submittedName>
        <fullName evidence="3">Uncharacterized protein</fullName>
    </submittedName>
</protein>
<evidence type="ECO:0000256" key="2">
    <source>
        <dbReference type="SAM" id="Phobius"/>
    </source>
</evidence>
<evidence type="ECO:0000313" key="4">
    <source>
        <dbReference type="Proteomes" id="UP000886595"/>
    </source>
</evidence>
<keyword evidence="1" id="KW-0175">Coiled coil</keyword>
<evidence type="ECO:0000256" key="1">
    <source>
        <dbReference type="SAM" id="Coils"/>
    </source>
</evidence>
<keyword evidence="4" id="KW-1185">Reference proteome</keyword>
<feature type="coiled-coil region" evidence="1">
    <location>
        <begin position="62"/>
        <end position="98"/>
    </location>
</feature>
<dbReference type="Proteomes" id="UP000886595">
    <property type="component" value="Unassembled WGS sequence"/>
</dbReference>
<organism evidence="3 4">
    <name type="scientific">Brassica carinata</name>
    <name type="common">Ethiopian mustard</name>
    <name type="synonym">Abyssinian cabbage</name>
    <dbReference type="NCBI Taxonomy" id="52824"/>
    <lineage>
        <taxon>Eukaryota</taxon>
        <taxon>Viridiplantae</taxon>
        <taxon>Streptophyta</taxon>
        <taxon>Embryophyta</taxon>
        <taxon>Tracheophyta</taxon>
        <taxon>Spermatophyta</taxon>
        <taxon>Magnoliopsida</taxon>
        <taxon>eudicotyledons</taxon>
        <taxon>Gunneridae</taxon>
        <taxon>Pentapetalae</taxon>
        <taxon>rosids</taxon>
        <taxon>malvids</taxon>
        <taxon>Brassicales</taxon>
        <taxon>Brassicaceae</taxon>
        <taxon>Brassiceae</taxon>
        <taxon>Brassica</taxon>
    </lineage>
</organism>
<keyword evidence="2" id="KW-0812">Transmembrane</keyword>
<keyword evidence="2" id="KW-0472">Membrane</keyword>
<comment type="caution">
    <text evidence="3">The sequence shown here is derived from an EMBL/GenBank/DDBJ whole genome shotgun (WGS) entry which is preliminary data.</text>
</comment>
<sequence length="154" mass="18122">MRIKHSEQVQQKANGVAVKKLRLLIRLCCLVVVSLSSNVGQLVRLGQSLFFGSSQRRKDQTLAFIVHEAEQKRKREEEEENEERMKRAMHIMHEAEEAFVMERRGYEKVQPRCGYLPCLASFDYWVGTVIRLLEIKDDLIAYRTNRNNTKTRRL</sequence>
<reference evidence="3 4" key="1">
    <citation type="submission" date="2020-02" db="EMBL/GenBank/DDBJ databases">
        <authorList>
            <person name="Ma Q."/>
            <person name="Huang Y."/>
            <person name="Song X."/>
            <person name="Pei D."/>
        </authorList>
    </citation>
    <scope>NUCLEOTIDE SEQUENCE [LARGE SCALE GENOMIC DNA]</scope>
    <source>
        <strain evidence="3">Sxm20200214</strain>
        <tissue evidence="3">Leaf</tissue>
    </source>
</reference>
<feature type="transmembrane region" description="Helical" evidence="2">
    <location>
        <begin position="21"/>
        <end position="40"/>
    </location>
</feature>
<dbReference type="EMBL" id="JAAMPC010000013">
    <property type="protein sequence ID" value="KAG2270126.1"/>
    <property type="molecule type" value="Genomic_DNA"/>
</dbReference>
<evidence type="ECO:0000313" key="3">
    <source>
        <dbReference type="EMBL" id="KAG2270126.1"/>
    </source>
</evidence>
<name>A0A8X7UBL1_BRACI</name>
<proteinExistence type="predicted"/>
<dbReference type="AlphaFoldDB" id="A0A8X7UBL1"/>
<gene>
    <name evidence="3" type="ORF">Bca52824_064681</name>
</gene>